<accession>A0ABP8UR55</accession>
<keyword evidence="2" id="KW-1133">Transmembrane helix</keyword>
<sequence length="152" mass="16302">MSDDLDALLREHYRRAAEGIQPDAELIDRYRGSARPTRTVPAWPRMLLAAAAVAGIALLTWGLLKPDHPGRRSVPLAPPPATSVPSPSTTHTSPRTTNSSTPGVRPHPLPTRRPGGHPKATVPPTPSPTHPGIPMPRTSPTRLTVAPRPTHH</sequence>
<proteinExistence type="predicted"/>
<keyword evidence="2" id="KW-0472">Membrane</keyword>
<name>A0ABP8UR55_9ACTN</name>
<evidence type="ECO:0000256" key="1">
    <source>
        <dbReference type="SAM" id="MobiDB-lite"/>
    </source>
</evidence>
<keyword evidence="2" id="KW-0812">Transmembrane</keyword>
<feature type="compositionally biased region" description="Pro residues" evidence="1">
    <location>
        <begin position="121"/>
        <end position="134"/>
    </location>
</feature>
<protein>
    <recommendedName>
        <fullName evidence="5">DUF3040 domain-containing protein</fullName>
    </recommendedName>
</protein>
<evidence type="ECO:0000256" key="2">
    <source>
        <dbReference type="SAM" id="Phobius"/>
    </source>
</evidence>
<gene>
    <name evidence="3" type="ORF">GCM10023196_079050</name>
</gene>
<evidence type="ECO:0008006" key="5">
    <source>
        <dbReference type="Google" id="ProtNLM"/>
    </source>
</evidence>
<dbReference type="EMBL" id="BAABHK010000014">
    <property type="protein sequence ID" value="GAA4635062.1"/>
    <property type="molecule type" value="Genomic_DNA"/>
</dbReference>
<feature type="transmembrane region" description="Helical" evidence="2">
    <location>
        <begin position="46"/>
        <end position="64"/>
    </location>
</feature>
<keyword evidence="4" id="KW-1185">Reference proteome</keyword>
<evidence type="ECO:0000313" key="3">
    <source>
        <dbReference type="EMBL" id="GAA4635062.1"/>
    </source>
</evidence>
<feature type="region of interest" description="Disordered" evidence="1">
    <location>
        <begin position="64"/>
        <end position="152"/>
    </location>
</feature>
<reference evidence="4" key="1">
    <citation type="journal article" date="2019" name="Int. J. Syst. Evol. Microbiol.">
        <title>The Global Catalogue of Microorganisms (GCM) 10K type strain sequencing project: providing services to taxonomists for standard genome sequencing and annotation.</title>
        <authorList>
            <consortium name="The Broad Institute Genomics Platform"/>
            <consortium name="The Broad Institute Genome Sequencing Center for Infectious Disease"/>
            <person name="Wu L."/>
            <person name="Ma J."/>
        </authorList>
    </citation>
    <scope>NUCLEOTIDE SEQUENCE [LARGE SCALE GENOMIC DNA]</scope>
    <source>
        <strain evidence="4">JCM 17939</strain>
    </source>
</reference>
<comment type="caution">
    <text evidence="3">The sequence shown here is derived from an EMBL/GenBank/DDBJ whole genome shotgun (WGS) entry which is preliminary data.</text>
</comment>
<dbReference type="RefSeq" id="WP_345438023.1">
    <property type="nucleotide sequence ID" value="NZ_BAABHK010000014.1"/>
</dbReference>
<feature type="compositionally biased region" description="Low complexity" evidence="1">
    <location>
        <begin position="83"/>
        <end position="102"/>
    </location>
</feature>
<evidence type="ECO:0000313" key="4">
    <source>
        <dbReference type="Proteomes" id="UP001501442"/>
    </source>
</evidence>
<organism evidence="3 4">
    <name type="scientific">Actinoallomurus vinaceus</name>
    <dbReference type="NCBI Taxonomy" id="1080074"/>
    <lineage>
        <taxon>Bacteria</taxon>
        <taxon>Bacillati</taxon>
        <taxon>Actinomycetota</taxon>
        <taxon>Actinomycetes</taxon>
        <taxon>Streptosporangiales</taxon>
        <taxon>Thermomonosporaceae</taxon>
        <taxon>Actinoallomurus</taxon>
    </lineage>
</organism>
<dbReference type="Proteomes" id="UP001501442">
    <property type="component" value="Unassembled WGS sequence"/>
</dbReference>